<dbReference type="EMBL" id="WTYF01000004">
    <property type="protein sequence ID" value="MXO52209.1"/>
    <property type="molecule type" value="Genomic_DNA"/>
</dbReference>
<dbReference type="Proteomes" id="UP000444185">
    <property type="component" value="Unassembled WGS sequence"/>
</dbReference>
<reference evidence="1 2" key="1">
    <citation type="submission" date="2019-12" db="EMBL/GenBank/DDBJ databases">
        <title>Genomic-based taxomic classification of the family Erythrobacteraceae.</title>
        <authorList>
            <person name="Xu L."/>
        </authorList>
    </citation>
    <scope>NUCLEOTIDE SEQUENCE [LARGE SCALE GENOMIC DNA]</scope>
    <source>
        <strain evidence="1 2">DSM 16225</strain>
    </source>
</reference>
<gene>
    <name evidence="1" type="ORF">GRI42_12920</name>
</gene>
<keyword evidence="2" id="KW-1185">Reference proteome</keyword>
<protein>
    <submittedName>
        <fullName evidence="1">Uncharacterized protein</fullName>
    </submittedName>
</protein>
<dbReference type="AlphaFoldDB" id="A0A844Y3V7"/>
<comment type="caution">
    <text evidence="1">The sequence shown here is derived from an EMBL/GenBank/DDBJ whole genome shotgun (WGS) entry which is preliminary data.</text>
</comment>
<sequence>MTAQSQAHTRSRRTLRIAVTAAALGVIGCFSAAFTCAGNTAQASEQPDTLIAAVR</sequence>
<name>A0A844Y3V7_9SPHN</name>
<dbReference type="RefSeq" id="WP_160608870.1">
    <property type="nucleotide sequence ID" value="NZ_WTYF01000004.1"/>
</dbReference>
<proteinExistence type="predicted"/>
<accession>A0A844Y3V7</accession>
<dbReference type="OrthoDB" id="9985034at2"/>
<organism evidence="1 2">
    <name type="scientific">Qipengyuania gaetbuli</name>
    <dbReference type="NCBI Taxonomy" id="266952"/>
    <lineage>
        <taxon>Bacteria</taxon>
        <taxon>Pseudomonadati</taxon>
        <taxon>Pseudomonadota</taxon>
        <taxon>Alphaproteobacteria</taxon>
        <taxon>Sphingomonadales</taxon>
        <taxon>Erythrobacteraceae</taxon>
        <taxon>Qipengyuania</taxon>
    </lineage>
</organism>
<evidence type="ECO:0000313" key="1">
    <source>
        <dbReference type="EMBL" id="MXO52209.1"/>
    </source>
</evidence>
<evidence type="ECO:0000313" key="2">
    <source>
        <dbReference type="Proteomes" id="UP000444185"/>
    </source>
</evidence>